<dbReference type="Proteomes" id="UP000316621">
    <property type="component" value="Chromosome 5"/>
</dbReference>
<keyword evidence="1" id="KW-0472">Membrane</keyword>
<organism evidence="2 3">
    <name type="scientific">Papaver somniferum</name>
    <name type="common">Opium poppy</name>
    <dbReference type="NCBI Taxonomy" id="3469"/>
    <lineage>
        <taxon>Eukaryota</taxon>
        <taxon>Viridiplantae</taxon>
        <taxon>Streptophyta</taxon>
        <taxon>Embryophyta</taxon>
        <taxon>Tracheophyta</taxon>
        <taxon>Spermatophyta</taxon>
        <taxon>Magnoliopsida</taxon>
        <taxon>Ranunculales</taxon>
        <taxon>Papaveraceae</taxon>
        <taxon>Papaveroideae</taxon>
        <taxon>Papaver</taxon>
    </lineage>
</organism>
<proteinExistence type="predicted"/>
<reference evidence="2 3" key="1">
    <citation type="journal article" date="2018" name="Science">
        <title>The opium poppy genome and morphinan production.</title>
        <authorList>
            <person name="Guo L."/>
            <person name="Winzer T."/>
            <person name="Yang X."/>
            <person name="Li Y."/>
            <person name="Ning Z."/>
            <person name="He Z."/>
            <person name="Teodor R."/>
            <person name="Lu Y."/>
            <person name="Bowser T.A."/>
            <person name="Graham I.A."/>
            <person name="Ye K."/>
        </authorList>
    </citation>
    <scope>NUCLEOTIDE SEQUENCE [LARGE SCALE GENOMIC DNA]</scope>
    <source>
        <strain evidence="3">cv. HN1</strain>
        <tissue evidence="2">Leaves</tissue>
    </source>
</reference>
<dbReference type="STRING" id="3469.A0A4Y7JKK4"/>
<dbReference type="EMBL" id="CM010719">
    <property type="protein sequence ID" value="RZC60279.1"/>
    <property type="molecule type" value="Genomic_DNA"/>
</dbReference>
<keyword evidence="3" id="KW-1185">Reference proteome</keyword>
<dbReference type="AlphaFoldDB" id="A0A4Y7JKK4"/>
<feature type="transmembrane region" description="Helical" evidence="1">
    <location>
        <begin position="144"/>
        <end position="164"/>
    </location>
</feature>
<protein>
    <submittedName>
        <fullName evidence="2">Uncharacterized protein</fullName>
    </submittedName>
</protein>
<gene>
    <name evidence="2" type="ORF">C5167_022028</name>
</gene>
<keyword evidence="1" id="KW-1133">Transmembrane helix</keyword>
<evidence type="ECO:0000313" key="3">
    <source>
        <dbReference type="Proteomes" id="UP000316621"/>
    </source>
</evidence>
<keyword evidence="1" id="KW-0812">Transmembrane</keyword>
<name>A0A4Y7JKK4_PAPSO</name>
<dbReference type="Gramene" id="RZC60279">
    <property type="protein sequence ID" value="RZC60279"/>
    <property type="gene ID" value="C5167_022028"/>
</dbReference>
<sequence length="184" mass="19949">MQLMGDHIFPGVIPLAIKDVFSTIQDVVVADNYFTDVTEPLSIEVDQIYHFACPASPIFYAVKVQCLQQGGPGYKNTIEGGRYRSKLFPFRLECSGAWGFAGASEGNPRISTDLLHRAIMSCSELLPIDNAGEGMRGGRKNTGVALLVLISAVCTEAGMCAILARRKTMTEKDFLDAVSKVIKG</sequence>
<evidence type="ECO:0000313" key="2">
    <source>
        <dbReference type="EMBL" id="RZC60279.1"/>
    </source>
</evidence>
<evidence type="ECO:0000256" key="1">
    <source>
        <dbReference type="SAM" id="Phobius"/>
    </source>
</evidence>
<dbReference type="Gene3D" id="1.10.8.60">
    <property type="match status" value="1"/>
</dbReference>
<accession>A0A4Y7JKK4</accession>